<organism evidence="1 2">
    <name type="scientific">Sphingomonas spermidinifaciens</name>
    <dbReference type="NCBI Taxonomy" id="1141889"/>
    <lineage>
        <taxon>Bacteria</taxon>
        <taxon>Pseudomonadati</taxon>
        <taxon>Pseudomonadota</taxon>
        <taxon>Alphaproteobacteria</taxon>
        <taxon>Sphingomonadales</taxon>
        <taxon>Sphingomonadaceae</taxon>
        <taxon>Sphingomonas</taxon>
    </lineage>
</organism>
<evidence type="ECO:0000313" key="1">
    <source>
        <dbReference type="EMBL" id="PCD04413.1"/>
    </source>
</evidence>
<comment type="caution">
    <text evidence="1">The sequence shown here is derived from an EMBL/GenBank/DDBJ whole genome shotgun (WGS) entry which is preliminary data.</text>
</comment>
<accession>A0A2A4B5D6</accession>
<dbReference type="AlphaFoldDB" id="A0A2A4B5D6"/>
<evidence type="ECO:0008006" key="3">
    <source>
        <dbReference type="Google" id="ProtNLM"/>
    </source>
</evidence>
<protein>
    <recommendedName>
        <fullName evidence="3">STAS/SEC14 domain-containing protein</fullName>
    </recommendedName>
</protein>
<reference evidence="1 2" key="1">
    <citation type="submission" date="2017-09" db="EMBL/GenBank/DDBJ databases">
        <title>Sphingomonas spermidinifaciens 9NM-10, whole genome shotgun sequence.</title>
        <authorList>
            <person name="Feng G."/>
            <person name="Zhu H."/>
        </authorList>
    </citation>
    <scope>NUCLEOTIDE SEQUENCE [LARGE SCALE GENOMIC DNA]</scope>
    <source>
        <strain evidence="1 2">9NM-10</strain>
    </source>
</reference>
<proteinExistence type="predicted"/>
<evidence type="ECO:0000313" key="2">
    <source>
        <dbReference type="Proteomes" id="UP000218366"/>
    </source>
</evidence>
<name>A0A2A4B5D6_9SPHN</name>
<dbReference type="EMBL" id="NWMW01000001">
    <property type="protein sequence ID" value="PCD04413.1"/>
    <property type="molecule type" value="Genomic_DNA"/>
</dbReference>
<gene>
    <name evidence="1" type="ORF">COC42_09115</name>
</gene>
<sequence>MRLVTGSLEQSSWRSDAVDAECTGTRNMDDRFFSIEHDITRRLARIELRGFWTTSTMAAFMAAAGKVLQNAKAKGLSPGEGHILVSILDLPVQDKALTDSLSQLIPMFGALSKRVALVAPPSSLIRLQAKRLVGANACLFDTEQEALDWLYAA</sequence>
<dbReference type="Proteomes" id="UP000218366">
    <property type="component" value="Unassembled WGS sequence"/>
</dbReference>
<keyword evidence="2" id="KW-1185">Reference proteome</keyword>